<dbReference type="GO" id="GO:0016301">
    <property type="term" value="F:kinase activity"/>
    <property type="evidence" value="ECO:0007669"/>
    <property type="project" value="UniProtKB-KW"/>
</dbReference>
<evidence type="ECO:0000256" key="3">
    <source>
        <dbReference type="ARBA" id="ARBA00022777"/>
    </source>
</evidence>
<proteinExistence type="inferred from homology"/>
<dbReference type="InterPro" id="IPR029056">
    <property type="entry name" value="Ribokinase-like"/>
</dbReference>
<evidence type="ECO:0000313" key="5">
    <source>
        <dbReference type="EMBL" id="BDZ78500.1"/>
    </source>
</evidence>
<dbReference type="PRINTS" id="PR00990">
    <property type="entry name" value="RIBOKINASE"/>
</dbReference>
<dbReference type="Proteomes" id="UP001305815">
    <property type="component" value="Chromosome"/>
</dbReference>
<dbReference type="Gene3D" id="3.40.1190.20">
    <property type="match status" value="1"/>
</dbReference>
<dbReference type="Pfam" id="PF00294">
    <property type="entry name" value="PfkB"/>
    <property type="match status" value="1"/>
</dbReference>
<evidence type="ECO:0000256" key="2">
    <source>
        <dbReference type="ARBA" id="ARBA00022679"/>
    </source>
</evidence>
<name>A0ABM8ICR6_9FIRM</name>
<reference evidence="6" key="1">
    <citation type="journal article" date="2023" name="Int. J. Syst. Evol. Microbiol.">
        <title>Claveliimonas bilis gen. nov., sp. nov., deoxycholic acid-producing bacteria isolated from human faeces, and reclassification of Sellimonas monacensis Zenner et al. 2021 as Claveliimonas monacensis comb. nov.</title>
        <authorList>
            <person name="Hisatomi A."/>
            <person name="Kastawa N.W.E.P.G."/>
            <person name="Song I."/>
            <person name="Ohkuma M."/>
            <person name="Fukiya S."/>
            <person name="Sakamoto M."/>
        </authorList>
    </citation>
    <scope>NUCLEOTIDE SEQUENCE [LARGE SCALE GENOMIC DNA]</scope>
    <source>
        <strain evidence="6">12BBH14</strain>
    </source>
</reference>
<evidence type="ECO:0000256" key="1">
    <source>
        <dbReference type="ARBA" id="ARBA00010688"/>
    </source>
</evidence>
<dbReference type="SUPFAM" id="SSF53613">
    <property type="entry name" value="Ribokinase-like"/>
    <property type="match status" value="1"/>
</dbReference>
<dbReference type="CDD" id="cd01166">
    <property type="entry name" value="KdgK"/>
    <property type="match status" value="1"/>
</dbReference>
<keyword evidence="2" id="KW-0808">Transferase</keyword>
<dbReference type="EMBL" id="AP027742">
    <property type="protein sequence ID" value="BDZ78500.1"/>
    <property type="molecule type" value="Genomic_DNA"/>
</dbReference>
<dbReference type="PANTHER" id="PTHR10584">
    <property type="entry name" value="SUGAR KINASE"/>
    <property type="match status" value="1"/>
</dbReference>
<comment type="similarity">
    <text evidence="1">Belongs to the carbohydrate kinase PfkB family.</text>
</comment>
<gene>
    <name evidence="5" type="ORF">Lac1_26830</name>
</gene>
<dbReference type="InterPro" id="IPR002139">
    <property type="entry name" value="Ribo/fructo_kinase"/>
</dbReference>
<protein>
    <submittedName>
        <fullName evidence="5">Sugar kinase</fullName>
    </submittedName>
</protein>
<accession>A0ABM8ICR6</accession>
<dbReference type="PANTHER" id="PTHR10584:SF166">
    <property type="entry name" value="RIBOKINASE"/>
    <property type="match status" value="1"/>
</dbReference>
<keyword evidence="6" id="KW-1185">Reference proteome</keyword>
<dbReference type="InterPro" id="IPR002173">
    <property type="entry name" value="Carboh/pur_kinase_PfkB_CS"/>
</dbReference>
<dbReference type="RefSeq" id="WP_316265562.1">
    <property type="nucleotide sequence ID" value="NZ_AP027742.1"/>
</dbReference>
<organism evidence="5 6">
    <name type="scientific">Claveliimonas bilis</name>
    <dbReference type="NCBI Taxonomy" id="3028070"/>
    <lineage>
        <taxon>Bacteria</taxon>
        <taxon>Bacillati</taxon>
        <taxon>Bacillota</taxon>
        <taxon>Clostridia</taxon>
        <taxon>Lachnospirales</taxon>
        <taxon>Lachnospiraceae</taxon>
        <taxon>Claveliimonas</taxon>
    </lineage>
</organism>
<evidence type="ECO:0000259" key="4">
    <source>
        <dbReference type="Pfam" id="PF00294"/>
    </source>
</evidence>
<keyword evidence="3 5" id="KW-0418">Kinase</keyword>
<feature type="domain" description="Carbohydrate kinase PfkB" evidence="4">
    <location>
        <begin position="10"/>
        <end position="297"/>
    </location>
</feature>
<sequence>MNHPIFIIAGAAIMDVLARPVNPSVFRTGSIPAKGITMRTGGDAMNEAKALSSLGNPVRLISKIGRDTAGDTIMTECSMSRIDTSCICRSEDIPTSVNIVLVDDQGERHFITSPRGTLRNLYPEDIPDSALEGGKFFCFASIFVSPFFDNAALTDLFRRVKDQKMTLCADMTKCKNKETLADMKECLSLLDYVFPNYEEAALLTGKTDLDDIADAFLQCGVKHVVIKNGSRGCFIKTNQERWEIPAYSGAKCIDTTGAGDTFTACFLHALGKNFSLPDCGRFANAGASICIENLGACGAGNDINVILKRAGLEE</sequence>
<dbReference type="PROSITE" id="PS00583">
    <property type="entry name" value="PFKB_KINASES_1"/>
    <property type="match status" value="1"/>
</dbReference>
<evidence type="ECO:0000313" key="6">
    <source>
        <dbReference type="Proteomes" id="UP001305815"/>
    </source>
</evidence>
<dbReference type="InterPro" id="IPR011611">
    <property type="entry name" value="PfkB_dom"/>
</dbReference>